<keyword evidence="6" id="KW-1185">Reference proteome</keyword>
<dbReference type="SMART" id="SM00382">
    <property type="entry name" value="AAA"/>
    <property type="match status" value="1"/>
</dbReference>
<gene>
    <name evidence="5" type="ORF">CSO01_23310</name>
</gene>
<dbReference type="CDD" id="cd03255">
    <property type="entry name" value="ABC_MJ0796_LolCDE_FtsE"/>
    <property type="match status" value="1"/>
</dbReference>
<dbReference type="PANTHER" id="PTHR24220">
    <property type="entry name" value="IMPORT ATP-BINDING PROTEIN"/>
    <property type="match status" value="1"/>
</dbReference>
<dbReference type="InterPro" id="IPR003439">
    <property type="entry name" value="ABC_transporter-like_ATP-bd"/>
</dbReference>
<accession>A0A512PEK5</accession>
<sequence>MSSDPPLLELQDAARAFGAGDSRVRALNGISLQVRAGTSLAITGRSGSGKSTLLNVLGLLESLTGGRYLLNGRDTGALPAREIDELRASTFGFVFQAFHLVPYLTVAENVELGLTYRRRPRRERTHHIDALLEQVGLTHRRDMAVTTLSGGEKQRAAIARALVRRPLVLLADEPTGNLDDASAADVLRLFDAIVAGGVALVMVTHDLSTAARAGQQIHLRDGRVQP</sequence>
<dbReference type="GO" id="GO:0005524">
    <property type="term" value="F:ATP binding"/>
    <property type="evidence" value="ECO:0007669"/>
    <property type="project" value="UniProtKB-KW"/>
</dbReference>
<proteinExistence type="predicted"/>
<dbReference type="InterPro" id="IPR017871">
    <property type="entry name" value="ABC_transporter-like_CS"/>
</dbReference>
<dbReference type="InterPro" id="IPR015854">
    <property type="entry name" value="ABC_transpr_LolD-like"/>
</dbReference>
<evidence type="ECO:0000256" key="1">
    <source>
        <dbReference type="ARBA" id="ARBA00022448"/>
    </source>
</evidence>
<dbReference type="PROSITE" id="PS50893">
    <property type="entry name" value="ABC_TRANSPORTER_2"/>
    <property type="match status" value="1"/>
</dbReference>
<feature type="domain" description="ABC transporter" evidence="4">
    <location>
        <begin position="8"/>
        <end position="226"/>
    </location>
</feature>
<protein>
    <submittedName>
        <fullName evidence="5">ABC transporter ATP-binding protein</fullName>
    </submittedName>
</protein>
<keyword evidence="1" id="KW-0813">Transport</keyword>
<dbReference type="PANTHER" id="PTHR24220:SF648">
    <property type="entry name" value="ABC TRANSPORTER ATP-BINDING PROTEIN YTRE"/>
    <property type="match status" value="1"/>
</dbReference>
<dbReference type="Proteomes" id="UP000321798">
    <property type="component" value="Unassembled WGS sequence"/>
</dbReference>
<dbReference type="InterPro" id="IPR027417">
    <property type="entry name" value="P-loop_NTPase"/>
</dbReference>
<evidence type="ECO:0000256" key="2">
    <source>
        <dbReference type="ARBA" id="ARBA00022741"/>
    </source>
</evidence>
<evidence type="ECO:0000313" key="5">
    <source>
        <dbReference type="EMBL" id="GEP69616.1"/>
    </source>
</evidence>
<dbReference type="SUPFAM" id="SSF52540">
    <property type="entry name" value="P-loop containing nucleoside triphosphate hydrolases"/>
    <property type="match status" value="1"/>
</dbReference>
<dbReference type="GO" id="GO:0005886">
    <property type="term" value="C:plasma membrane"/>
    <property type="evidence" value="ECO:0007669"/>
    <property type="project" value="TreeGrafter"/>
</dbReference>
<keyword evidence="3 5" id="KW-0067">ATP-binding</keyword>
<dbReference type="Pfam" id="PF00005">
    <property type="entry name" value="ABC_tran"/>
    <property type="match status" value="1"/>
</dbReference>
<evidence type="ECO:0000259" key="4">
    <source>
        <dbReference type="PROSITE" id="PS50893"/>
    </source>
</evidence>
<evidence type="ECO:0000256" key="3">
    <source>
        <dbReference type="ARBA" id="ARBA00022840"/>
    </source>
</evidence>
<dbReference type="GO" id="GO:0098796">
    <property type="term" value="C:membrane protein complex"/>
    <property type="evidence" value="ECO:0007669"/>
    <property type="project" value="UniProtKB-ARBA"/>
</dbReference>
<name>A0A512PEK5_9CELL</name>
<dbReference type="Gene3D" id="3.40.50.300">
    <property type="entry name" value="P-loop containing nucleotide triphosphate hydrolases"/>
    <property type="match status" value="1"/>
</dbReference>
<dbReference type="GO" id="GO:0016887">
    <property type="term" value="F:ATP hydrolysis activity"/>
    <property type="evidence" value="ECO:0007669"/>
    <property type="project" value="InterPro"/>
</dbReference>
<dbReference type="InterPro" id="IPR003593">
    <property type="entry name" value="AAA+_ATPase"/>
</dbReference>
<keyword evidence="2" id="KW-0547">Nucleotide-binding</keyword>
<dbReference type="RefSeq" id="WP_223203616.1">
    <property type="nucleotide sequence ID" value="NZ_BAABBJ010000007.1"/>
</dbReference>
<dbReference type="PROSITE" id="PS00211">
    <property type="entry name" value="ABC_TRANSPORTER_1"/>
    <property type="match status" value="1"/>
</dbReference>
<organism evidence="5 6">
    <name type="scientific">Cellulomonas soli</name>
    <dbReference type="NCBI Taxonomy" id="931535"/>
    <lineage>
        <taxon>Bacteria</taxon>
        <taxon>Bacillati</taxon>
        <taxon>Actinomycetota</taxon>
        <taxon>Actinomycetes</taxon>
        <taxon>Micrococcales</taxon>
        <taxon>Cellulomonadaceae</taxon>
        <taxon>Cellulomonas</taxon>
    </lineage>
</organism>
<evidence type="ECO:0000313" key="6">
    <source>
        <dbReference type="Proteomes" id="UP000321798"/>
    </source>
</evidence>
<dbReference type="EMBL" id="BKAL01000007">
    <property type="protein sequence ID" value="GEP69616.1"/>
    <property type="molecule type" value="Genomic_DNA"/>
</dbReference>
<comment type="caution">
    <text evidence="5">The sequence shown here is derived from an EMBL/GenBank/DDBJ whole genome shotgun (WGS) entry which is preliminary data.</text>
</comment>
<dbReference type="GO" id="GO:0022857">
    <property type="term" value="F:transmembrane transporter activity"/>
    <property type="evidence" value="ECO:0007669"/>
    <property type="project" value="TreeGrafter"/>
</dbReference>
<dbReference type="AlphaFoldDB" id="A0A512PEK5"/>
<reference evidence="5 6" key="1">
    <citation type="submission" date="2019-07" db="EMBL/GenBank/DDBJ databases">
        <title>Whole genome shotgun sequence of Cellulomonas soli NBRC 109434.</title>
        <authorList>
            <person name="Hosoyama A."/>
            <person name="Uohara A."/>
            <person name="Ohji S."/>
            <person name="Ichikawa N."/>
        </authorList>
    </citation>
    <scope>NUCLEOTIDE SEQUENCE [LARGE SCALE GENOMIC DNA]</scope>
    <source>
        <strain evidence="5 6">NBRC 109434</strain>
    </source>
</reference>
<dbReference type="FunFam" id="3.40.50.300:FF:000032">
    <property type="entry name" value="Export ABC transporter ATP-binding protein"/>
    <property type="match status" value="1"/>
</dbReference>
<dbReference type="InterPro" id="IPR017911">
    <property type="entry name" value="MacB-like_ATP-bd"/>
</dbReference>